<comment type="caution">
    <text evidence="3">Lacks conserved residue(s) required for the propagation of feature annotation.</text>
</comment>
<dbReference type="PANTHER" id="PTHR31636">
    <property type="entry name" value="OSJNBA0084A10.13 PROTEIN-RELATED"/>
    <property type="match status" value="1"/>
</dbReference>
<dbReference type="EMBL" id="KI632098">
    <property type="protein sequence ID" value="EYU25125.1"/>
    <property type="molecule type" value="Genomic_DNA"/>
</dbReference>
<evidence type="ECO:0000256" key="3">
    <source>
        <dbReference type="PROSITE-ProRule" id="PRU01191"/>
    </source>
</evidence>
<protein>
    <submittedName>
        <fullName evidence="5">Uncharacterized protein</fullName>
    </submittedName>
</protein>
<dbReference type="Proteomes" id="UP000030748">
    <property type="component" value="Unassembled WGS sequence"/>
</dbReference>
<keyword evidence="2" id="KW-0804">Transcription</keyword>
<feature type="region of interest" description="Disordered" evidence="4">
    <location>
        <begin position="238"/>
        <end position="259"/>
    </location>
</feature>
<comment type="similarity">
    <text evidence="3">Belongs to the GRAS family.</text>
</comment>
<organism evidence="5 6">
    <name type="scientific">Erythranthe guttata</name>
    <name type="common">Yellow monkey flower</name>
    <name type="synonym">Mimulus guttatus</name>
    <dbReference type="NCBI Taxonomy" id="4155"/>
    <lineage>
        <taxon>Eukaryota</taxon>
        <taxon>Viridiplantae</taxon>
        <taxon>Streptophyta</taxon>
        <taxon>Embryophyta</taxon>
        <taxon>Tracheophyta</taxon>
        <taxon>Spermatophyta</taxon>
        <taxon>Magnoliopsida</taxon>
        <taxon>eudicotyledons</taxon>
        <taxon>Gunneridae</taxon>
        <taxon>Pentapetalae</taxon>
        <taxon>asterids</taxon>
        <taxon>lamiids</taxon>
        <taxon>Lamiales</taxon>
        <taxon>Phrymaceae</taxon>
        <taxon>Erythranthe</taxon>
    </lineage>
</organism>
<dbReference type="InterPro" id="IPR005202">
    <property type="entry name" value="TF_GRAS"/>
</dbReference>
<dbReference type="STRING" id="4155.A0A022QF45"/>
<dbReference type="PROSITE" id="PS50985">
    <property type="entry name" value="GRAS"/>
    <property type="match status" value="1"/>
</dbReference>
<dbReference type="AlphaFoldDB" id="A0A022QF45"/>
<feature type="short sequence motif" description="VHIID" evidence="3">
    <location>
        <begin position="374"/>
        <end position="378"/>
    </location>
</feature>
<keyword evidence="6" id="KW-1185">Reference proteome</keyword>
<evidence type="ECO:0000313" key="5">
    <source>
        <dbReference type="EMBL" id="EYU25125.1"/>
    </source>
</evidence>
<evidence type="ECO:0000256" key="1">
    <source>
        <dbReference type="ARBA" id="ARBA00023015"/>
    </source>
</evidence>
<evidence type="ECO:0000313" key="6">
    <source>
        <dbReference type="Proteomes" id="UP000030748"/>
    </source>
</evidence>
<proteinExistence type="inferred from homology"/>
<dbReference type="eggNOG" id="ENOG502QRJ6">
    <property type="taxonomic scope" value="Eukaryota"/>
</dbReference>
<evidence type="ECO:0000256" key="4">
    <source>
        <dbReference type="SAM" id="MobiDB-lite"/>
    </source>
</evidence>
<evidence type="ECO:0000256" key="2">
    <source>
        <dbReference type="ARBA" id="ARBA00023163"/>
    </source>
</evidence>
<keyword evidence="1" id="KW-0805">Transcription regulation</keyword>
<feature type="non-terminal residue" evidence="5">
    <location>
        <position position="387"/>
    </location>
</feature>
<dbReference type="Pfam" id="PF03514">
    <property type="entry name" value="GRAS"/>
    <property type="match status" value="1"/>
</dbReference>
<name>A0A022QF45_ERYGU</name>
<reference evidence="5 6" key="1">
    <citation type="journal article" date="2013" name="Proc. Natl. Acad. Sci. U.S.A.">
        <title>Fine-scale variation in meiotic recombination in Mimulus inferred from population shotgun sequencing.</title>
        <authorList>
            <person name="Hellsten U."/>
            <person name="Wright K.M."/>
            <person name="Jenkins J."/>
            <person name="Shu S."/>
            <person name="Yuan Y."/>
            <person name="Wessler S.R."/>
            <person name="Schmutz J."/>
            <person name="Willis J.H."/>
            <person name="Rokhsar D.S."/>
        </authorList>
    </citation>
    <scope>NUCLEOTIDE SEQUENCE [LARGE SCALE GENOMIC DNA]</scope>
    <source>
        <strain evidence="6">cv. DUN x IM62</strain>
    </source>
</reference>
<feature type="compositionally biased region" description="Low complexity" evidence="4">
    <location>
        <begin position="245"/>
        <end position="259"/>
    </location>
</feature>
<accession>A0A022QF45</accession>
<sequence length="387" mass="42047">MSSGYSGGVPDFFSAGRRSTAMSTNMNNNYNSSLNAQQQFAFRSPVSGIPPDPAAQIHRPNFIGKRSLAEFQQQQSFLQQQQNRQGLGFYLRNVKPRPKYHQHASPISPLSPVDFPPVPSISPEFSSSSSVSTSGNSRYGLPILQHHRLQPMTLSHRSNIRNMSQHTGFANTGMNISGPGLGPGTEGSAHESEKIMMSHRLQELEKQLLGDEDDAETVSVVTDSEWSETIQNLINPIIQKPVSPSPTSSSSSCCSSTSASPPLPCPKQALIDTAAAISEAKPEAAVEILTRLQQSGNARGTPEQRLTSYMVSALKSRVGPAENQQPISPEIIYGKEHTASTQMLYDVSPCFKLGFMAANLAILEATWEQGFDKIHVLDFDIGQGGQY</sequence>
<gene>
    <name evidence="5" type="ORF">MIMGU_mgv1a0036912mg</name>
</gene>